<dbReference type="RefSeq" id="XP_052759012.1">
    <property type="nucleotide sequence ID" value="XM_052903052.1"/>
</dbReference>
<keyword evidence="2" id="KW-1185">Reference proteome</keyword>
<gene>
    <name evidence="3" type="primary">LOC113518547</name>
</gene>
<dbReference type="GeneID" id="113518547"/>
<dbReference type="Proteomes" id="UP001652740">
    <property type="component" value="Unplaced"/>
</dbReference>
<evidence type="ECO:0000313" key="2">
    <source>
        <dbReference type="Proteomes" id="UP001652740"/>
    </source>
</evidence>
<accession>A0ABM3N603</accession>
<feature type="compositionally biased region" description="Basic and acidic residues" evidence="1">
    <location>
        <begin position="67"/>
        <end position="86"/>
    </location>
</feature>
<organism evidence="2 3">
    <name type="scientific">Galleria mellonella</name>
    <name type="common">Greater wax moth</name>
    <dbReference type="NCBI Taxonomy" id="7137"/>
    <lineage>
        <taxon>Eukaryota</taxon>
        <taxon>Metazoa</taxon>
        <taxon>Ecdysozoa</taxon>
        <taxon>Arthropoda</taxon>
        <taxon>Hexapoda</taxon>
        <taxon>Insecta</taxon>
        <taxon>Pterygota</taxon>
        <taxon>Neoptera</taxon>
        <taxon>Endopterygota</taxon>
        <taxon>Lepidoptera</taxon>
        <taxon>Glossata</taxon>
        <taxon>Ditrysia</taxon>
        <taxon>Pyraloidea</taxon>
        <taxon>Pyralidae</taxon>
        <taxon>Galleriinae</taxon>
        <taxon>Galleria</taxon>
    </lineage>
</organism>
<reference evidence="3" key="1">
    <citation type="submission" date="2025-08" db="UniProtKB">
        <authorList>
            <consortium name="RefSeq"/>
        </authorList>
    </citation>
    <scope>IDENTIFICATION</scope>
    <source>
        <tissue evidence="3">Whole larvae</tissue>
    </source>
</reference>
<protein>
    <submittedName>
        <fullName evidence="3">Uncharacterized protein LOC113518547 isoform X2</fullName>
    </submittedName>
</protein>
<evidence type="ECO:0000313" key="3">
    <source>
        <dbReference type="RefSeq" id="XP_052759012.1"/>
    </source>
</evidence>
<name>A0ABM3N603_GALME</name>
<proteinExistence type="predicted"/>
<evidence type="ECO:0000256" key="1">
    <source>
        <dbReference type="SAM" id="MobiDB-lite"/>
    </source>
</evidence>
<feature type="region of interest" description="Disordered" evidence="1">
    <location>
        <begin position="56"/>
        <end position="87"/>
    </location>
</feature>
<sequence length="186" mass="21358">MDYCYPEDCSEFAVTPMLTAPCYQTKSEELPLCYACMPECPKGRFVYCSEKRLPKTPPRTPNRYSKKQKDCDDLNSRSYHGHDSSYRRRNLSPCAPQSYCPTCCQSTCKPIKTKYVIPCYRYEDGRIANPLPSSALKRNGLQDQKFSESGSGISYIRKCWHNAIWSYQPIAIPVRPTKKLPAIVKK</sequence>